<dbReference type="RefSeq" id="WP_167381423.1">
    <property type="nucleotide sequence ID" value="NZ_FNTD01000004.1"/>
</dbReference>
<reference evidence="1 2" key="1">
    <citation type="submission" date="2016-10" db="EMBL/GenBank/DDBJ databases">
        <authorList>
            <person name="de Groot N.N."/>
        </authorList>
    </citation>
    <scope>NUCLEOTIDE SEQUENCE [LARGE SCALE GENOMIC DNA]</scope>
    <source>
        <strain evidence="1 2">DSM 40306</strain>
    </source>
</reference>
<evidence type="ECO:0000313" key="2">
    <source>
        <dbReference type="Proteomes" id="UP000182375"/>
    </source>
</evidence>
<sequence>MARIERRTALNLHSPVTFRLESKDGEVFTDGCSDLLDDFLKRISQLESEYLRAMVRL</sequence>
<organism evidence="1 2">
    <name type="scientific">Streptomyces misionensis</name>
    <dbReference type="NCBI Taxonomy" id="67331"/>
    <lineage>
        <taxon>Bacteria</taxon>
        <taxon>Bacillati</taxon>
        <taxon>Actinomycetota</taxon>
        <taxon>Actinomycetes</taxon>
        <taxon>Kitasatosporales</taxon>
        <taxon>Streptomycetaceae</taxon>
        <taxon>Streptomyces</taxon>
    </lineage>
</organism>
<dbReference type="STRING" id="67331.SAMN04490357_4217"/>
<dbReference type="EMBL" id="FNTD01000004">
    <property type="protein sequence ID" value="SED23247.1"/>
    <property type="molecule type" value="Genomic_DNA"/>
</dbReference>
<evidence type="ECO:0000313" key="1">
    <source>
        <dbReference type="EMBL" id="SED23247.1"/>
    </source>
</evidence>
<gene>
    <name evidence="1" type="ORF">SAMN04490357_4217</name>
</gene>
<name>A0A1H4YZU2_9ACTN</name>
<dbReference type="GeneID" id="95516818"/>
<dbReference type="AlphaFoldDB" id="A0A1H4YZU2"/>
<protein>
    <submittedName>
        <fullName evidence="1">Uncharacterized protein</fullName>
    </submittedName>
</protein>
<accession>A0A1H4YZU2</accession>
<dbReference type="Proteomes" id="UP000182375">
    <property type="component" value="Unassembled WGS sequence"/>
</dbReference>
<proteinExistence type="predicted"/>